<evidence type="ECO:0000256" key="5">
    <source>
        <dbReference type="ARBA" id="ARBA00022927"/>
    </source>
</evidence>
<keyword evidence="2 9" id="KW-0813">Transport</keyword>
<dbReference type="NCBIfam" id="TIGR01410">
    <property type="entry name" value="tatB"/>
    <property type="match status" value="1"/>
</dbReference>
<evidence type="ECO:0000313" key="12">
    <source>
        <dbReference type="Proteomes" id="UP001575181"/>
    </source>
</evidence>
<dbReference type="Proteomes" id="UP001575181">
    <property type="component" value="Unassembled WGS sequence"/>
</dbReference>
<keyword evidence="3 9" id="KW-1003">Cell membrane</keyword>
<evidence type="ECO:0000256" key="1">
    <source>
        <dbReference type="ARBA" id="ARBA00004167"/>
    </source>
</evidence>
<keyword evidence="4 9" id="KW-0812">Transmembrane</keyword>
<gene>
    <name evidence="9 11" type="primary">tatB</name>
    <name evidence="11" type="ORF">ACERLL_13650</name>
</gene>
<feature type="region of interest" description="Disordered" evidence="10">
    <location>
        <begin position="58"/>
        <end position="163"/>
    </location>
</feature>
<keyword evidence="6 9" id="KW-1133">Transmembrane helix</keyword>
<evidence type="ECO:0000256" key="3">
    <source>
        <dbReference type="ARBA" id="ARBA00022475"/>
    </source>
</evidence>
<reference evidence="11 12" key="1">
    <citation type="submission" date="2024-08" db="EMBL/GenBank/DDBJ databases">
        <title>Whole-genome sequencing of halo(alkali)philic microorganisms from hypersaline lakes.</title>
        <authorList>
            <person name="Sorokin D.Y."/>
            <person name="Merkel A.Y."/>
            <person name="Messina E."/>
            <person name="Yakimov M."/>
        </authorList>
    </citation>
    <scope>NUCLEOTIDE SEQUENCE [LARGE SCALE GENOMIC DNA]</scope>
    <source>
        <strain evidence="11 12">Cl-TMA</strain>
    </source>
</reference>
<name>A0ABV4TX04_9GAMM</name>
<keyword evidence="7 9" id="KW-0811">Translocation</keyword>
<evidence type="ECO:0000313" key="11">
    <source>
        <dbReference type="EMBL" id="MFA9461864.1"/>
    </source>
</evidence>
<protein>
    <recommendedName>
        <fullName evidence="9">Sec-independent protein translocase protein TatB</fullName>
    </recommendedName>
</protein>
<feature type="compositionally biased region" description="Basic and acidic residues" evidence="10">
    <location>
        <begin position="58"/>
        <end position="86"/>
    </location>
</feature>
<evidence type="ECO:0000256" key="10">
    <source>
        <dbReference type="SAM" id="MobiDB-lite"/>
    </source>
</evidence>
<feature type="compositionally biased region" description="Acidic residues" evidence="10">
    <location>
        <begin position="132"/>
        <end position="148"/>
    </location>
</feature>
<organism evidence="11 12">
    <name type="scientific">Thiohalorhabdus methylotrophus</name>
    <dbReference type="NCBI Taxonomy" id="3242694"/>
    <lineage>
        <taxon>Bacteria</taxon>
        <taxon>Pseudomonadati</taxon>
        <taxon>Pseudomonadota</taxon>
        <taxon>Gammaproteobacteria</taxon>
        <taxon>Thiohalorhabdales</taxon>
        <taxon>Thiohalorhabdaceae</taxon>
        <taxon>Thiohalorhabdus</taxon>
    </lineage>
</organism>
<dbReference type="InterPro" id="IPR003369">
    <property type="entry name" value="TatA/B/E"/>
</dbReference>
<dbReference type="PRINTS" id="PR01506">
    <property type="entry name" value="TATBPROTEIN"/>
</dbReference>
<dbReference type="HAMAP" id="MF_00237">
    <property type="entry name" value="TatB"/>
    <property type="match status" value="1"/>
</dbReference>
<comment type="subunit">
    <text evidence="9">The Tat system comprises two distinct complexes: a TatABC complex, containing multiple copies of TatA, TatB and TatC subunits, and a separate TatA complex, containing only TatA subunits. Substrates initially bind to the TatABC complex, which probably triggers association of the separate TatA complex to form the active translocon.</text>
</comment>
<keyword evidence="8 9" id="KW-0472">Membrane</keyword>
<dbReference type="InterPro" id="IPR018448">
    <property type="entry name" value="TatB"/>
</dbReference>
<evidence type="ECO:0000256" key="4">
    <source>
        <dbReference type="ARBA" id="ARBA00022692"/>
    </source>
</evidence>
<accession>A0ABV4TX04</accession>
<keyword evidence="5 9" id="KW-0653">Protein transport</keyword>
<evidence type="ECO:0000256" key="2">
    <source>
        <dbReference type="ARBA" id="ARBA00022448"/>
    </source>
</evidence>
<dbReference type="EMBL" id="JBGUAW010000009">
    <property type="protein sequence ID" value="MFA9461864.1"/>
    <property type="molecule type" value="Genomic_DNA"/>
</dbReference>
<comment type="similarity">
    <text evidence="9">Belongs to the TatB family.</text>
</comment>
<sequence>MFDIGFIEMLVIGLILLLVVGPERLPEVARTVGGWVHEAKKYLDGMKSELDRDLNLSELQRETRESFERTRSSLDDLDRDTRESTDLSRAPAGDASDSAGDGGQGPADRSVAAEDPEPSAGQQGNGARSDPESGEVADAEQEAADDMERELNQDQPQDQRHRD</sequence>
<dbReference type="PANTHER" id="PTHR33162:SF1">
    <property type="entry name" value="SEC-INDEPENDENT PROTEIN TRANSLOCASE PROTEIN TATA, CHLOROPLASTIC"/>
    <property type="match status" value="1"/>
</dbReference>
<dbReference type="RefSeq" id="WP_373656653.1">
    <property type="nucleotide sequence ID" value="NZ_JBGUAW010000009.1"/>
</dbReference>
<dbReference type="PANTHER" id="PTHR33162">
    <property type="entry name" value="SEC-INDEPENDENT PROTEIN TRANSLOCASE PROTEIN TATA, CHLOROPLASTIC"/>
    <property type="match status" value="1"/>
</dbReference>
<comment type="caution">
    <text evidence="11">The sequence shown here is derived from an EMBL/GenBank/DDBJ whole genome shotgun (WGS) entry which is preliminary data.</text>
</comment>
<proteinExistence type="inferred from homology"/>
<evidence type="ECO:0000256" key="9">
    <source>
        <dbReference type="HAMAP-Rule" id="MF_00237"/>
    </source>
</evidence>
<comment type="subcellular location">
    <subcellularLocation>
        <location evidence="9">Cell membrane</location>
        <topology evidence="9">Single-pass membrane protein</topology>
    </subcellularLocation>
    <subcellularLocation>
        <location evidence="1">Membrane</location>
        <topology evidence="1">Single-pass membrane protein</topology>
    </subcellularLocation>
</comment>
<dbReference type="Gene3D" id="1.20.5.3310">
    <property type="match status" value="1"/>
</dbReference>
<feature type="compositionally biased region" description="Low complexity" evidence="10">
    <location>
        <begin position="90"/>
        <end position="99"/>
    </location>
</feature>
<dbReference type="Pfam" id="PF02416">
    <property type="entry name" value="TatA_B_E"/>
    <property type="match status" value="1"/>
</dbReference>
<feature type="compositionally biased region" description="Basic and acidic residues" evidence="10">
    <location>
        <begin position="149"/>
        <end position="163"/>
    </location>
</feature>
<keyword evidence="12" id="KW-1185">Reference proteome</keyword>
<comment type="function">
    <text evidence="9">Part of the twin-arginine translocation (Tat) system that transports large folded proteins containing a characteristic twin-arginine motif in their signal peptide across membranes. Together with TatC, TatB is part of a receptor directly interacting with Tat signal peptides. TatB may form an oligomeric binding site that transiently accommodates folded Tat precursor proteins before their translocation.</text>
</comment>
<evidence type="ECO:0000256" key="7">
    <source>
        <dbReference type="ARBA" id="ARBA00023010"/>
    </source>
</evidence>
<evidence type="ECO:0000256" key="6">
    <source>
        <dbReference type="ARBA" id="ARBA00022989"/>
    </source>
</evidence>
<evidence type="ECO:0000256" key="8">
    <source>
        <dbReference type="ARBA" id="ARBA00023136"/>
    </source>
</evidence>